<feature type="compositionally biased region" description="Basic and acidic residues" evidence="1">
    <location>
        <begin position="154"/>
        <end position="165"/>
    </location>
</feature>
<feature type="chain" id="PRO_5036137389" evidence="2">
    <location>
        <begin position="27"/>
        <end position="569"/>
    </location>
</feature>
<comment type="caution">
    <text evidence="3">The sequence shown here is derived from an EMBL/GenBank/DDBJ whole genome shotgun (WGS) entry which is preliminary data.</text>
</comment>
<reference evidence="5 6" key="1">
    <citation type="submission" date="2019-05" db="EMBL/GenBank/DDBJ databases">
        <title>Emergence of the Ug99 lineage of the wheat stem rust pathogen through somatic hybridization.</title>
        <authorList>
            <person name="Li F."/>
            <person name="Upadhyaya N.M."/>
            <person name="Sperschneider J."/>
            <person name="Matny O."/>
            <person name="Nguyen-Phuc H."/>
            <person name="Mago R."/>
            <person name="Raley C."/>
            <person name="Miller M.E."/>
            <person name="Silverstein K.A.T."/>
            <person name="Henningsen E."/>
            <person name="Hirsch C.D."/>
            <person name="Visser B."/>
            <person name="Pretorius Z.A."/>
            <person name="Steffenson B.J."/>
            <person name="Schwessinger B."/>
            <person name="Dodds P.N."/>
            <person name="Figueroa M."/>
        </authorList>
    </citation>
    <scope>NUCLEOTIDE SEQUENCE [LARGE SCALE GENOMIC DNA]</scope>
    <source>
        <strain evidence="3">21-0</strain>
        <strain evidence="4 6">Ug99</strain>
    </source>
</reference>
<sequence>MISDRLGIIILSSVLLHSSLSRICSAAISPCSSAELYYLPKFEEETPNIIGLTADYQDHLSILPPAVENFDVHSASFTPRIHEYWFNDHELDRFLESIRPNSPSLIHHQGGHQLLNRDHSNTNSPGLTHEEVGHDQLATRDYSNPNPPSSTDPEVGHRIQHRDSFPSDSPTTHHAALGNIAATSHEDAEATPSDPIQNRKRKLDRLVSDLYKSNPVQNEVKAKLLVQDEVKTKRVIRNELNTMRSRPSKWKLKLFGWVSTLKYAPGGQKDNESRFKYDLEGSEVWRKLGGEHGTAPALLNWLIGSGEVSKQQAVQRLKRLLKEISTRHGELLSVFLPMTYGRPSLKRKAHLIGTQEQTNLLNWFLGELEMKNHYSSNIGLEAPELHHDLSRHLSGIIRYLRIDPDVTRNSSSRWEARLPATRNISPQRVNKHQAETTRAALNTLETYYKLTNPDKWKQVFLEKDKFLNLFISLKNAHHHCNFGKSLKKSKEWATLAIFPWHVPLGLERSTGTKSALDSIHTTLKHVNVASINKHFVDLERVNNPFIQPTEIMRNEQIEDKHLNEISRQN</sequence>
<dbReference type="OrthoDB" id="2508725at2759"/>
<dbReference type="Proteomes" id="UP000325313">
    <property type="component" value="Unassembled WGS sequence"/>
</dbReference>
<dbReference type="Proteomes" id="UP000324748">
    <property type="component" value="Unassembled WGS sequence"/>
</dbReference>
<evidence type="ECO:0000313" key="3">
    <source>
        <dbReference type="EMBL" id="KAA1084263.1"/>
    </source>
</evidence>
<accession>A0A5B0N705</accession>
<feature type="region of interest" description="Disordered" evidence="1">
    <location>
        <begin position="138"/>
        <end position="174"/>
    </location>
</feature>
<gene>
    <name evidence="3" type="ORF">PGT21_022754</name>
    <name evidence="4" type="ORF">PGTUg99_022247</name>
</gene>
<name>A0A5B0N705_PUCGR</name>
<proteinExistence type="predicted"/>
<keyword evidence="5" id="KW-1185">Reference proteome</keyword>
<dbReference type="EMBL" id="VDEP01000376">
    <property type="protein sequence ID" value="KAA1092351.1"/>
    <property type="molecule type" value="Genomic_DNA"/>
</dbReference>
<evidence type="ECO:0000256" key="1">
    <source>
        <dbReference type="SAM" id="MobiDB-lite"/>
    </source>
</evidence>
<evidence type="ECO:0000313" key="5">
    <source>
        <dbReference type="Proteomes" id="UP000324748"/>
    </source>
</evidence>
<organism evidence="3 5">
    <name type="scientific">Puccinia graminis f. sp. tritici</name>
    <dbReference type="NCBI Taxonomy" id="56615"/>
    <lineage>
        <taxon>Eukaryota</taxon>
        <taxon>Fungi</taxon>
        <taxon>Dikarya</taxon>
        <taxon>Basidiomycota</taxon>
        <taxon>Pucciniomycotina</taxon>
        <taxon>Pucciniomycetes</taxon>
        <taxon>Pucciniales</taxon>
        <taxon>Pucciniaceae</taxon>
        <taxon>Puccinia</taxon>
    </lineage>
</organism>
<feature type="signal peptide" evidence="2">
    <location>
        <begin position="1"/>
        <end position="26"/>
    </location>
</feature>
<dbReference type="EMBL" id="VSWC01000118">
    <property type="protein sequence ID" value="KAA1084263.1"/>
    <property type="molecule type" value="Genomic_DNA"/>
</dbReference>
<evidence type="ECO:0000313" key="6">
    <source>
        <dbReference type="Proteomes" id="UP000325313"/>
    </source>
</evidence>
<dbReference type="AlphaFoldDB" id="A0A5B0N705"/>
<evidence type="ECO:0000256" key="2">
    <source>
        <dbReference type="SAM" id="SignalP"/>
    </source>
</evidence>
<evidence type="ECO:0000313" key="4">
    <source>
        <dbReference type="EMBL" id="KAA1092351.1"/>
    </source>
</evidence>
<protein>
    <submittedName>
        <fullName evidence="3">Uncharacterized protein</fullName>
    </submittedName>
</protein>
<keyword evidence="2" id="KW-0732">Signal</keyword>